<dbReference type="AlphaFoldDB" id="A0A1H3F904"/>
<evidence type="ECO:0000313" key="3">
    <source>
        <dbReference type="Proteomes" id="UP000199118"/>
    </source>
</evidence>
<evidence type="ECO:0000313" key="2">
    <source>
        <dbReference type="EMBL" id="SDX87476.1"/>
    </source>
</evidence>
<reference evidence="2 3" key="1">
    <citation type="submission" date="2016-10" db="EMBL/GenBank/DDBJ databases">
        <authorList>
            <person name="de Groot N.N."/>
        </authorList>
    </citation>
    <scope>NUCLEOTIDE SEQUENCE [LARGE SCALE GENOMIC DNA]</scope>
    <source>
        <strain evidence="2 3">DSM 17890</strain>
    </source>
</reference>
<dbReference type="OrthoDB" id="9796461at2"/>
<gene>
    <name evidence="2" type="ORF">SAMN05444336_1128</name>
</gene>
<feature type="compositionally biased region" description="Basic and acidic residues" evidence="1">
    <location>
        <begin position="169"/>
        <end position="181"/>
    </location>
</feature>
<name>A0A1H3F904_9RHOB</name>
<protein>
    <submittedName>
        <fullName evidence="2">Uncharacterized protein</fullName>
    </submittedName>
</protein>
<dbReference type="Proteomes" id="UP000199118">
    <property type="component" value="Unassembled WGS sequence"/>
</dbReference>
<organism evidence="2 3">
    <name type="scientific">Albimonas donghaensis</name>
    <dbReference type="NCBI Taxonomy" id="356660"/>
    <lineage>
        <taxon>Bacteria</taxon>
        <taxon>Pseudomonadati</taxon>
        <taxon>Pseudomonadota</taxon>
        <taxon>Alphaproteobacteria</taxon>
        <taxon>Rhodobacterales</taxon>
        <taxon>Paracoccaceae</taxon>
        <taxon>Albimonas</taxon>
    </lineage>
</organism>
<dbReference type="EMBL" id="FNMZ01000012">
    <property type="protein sequence ID" value="SDX87476.1"/>
    <property type="molecule type" value="Genomic_DNA"/>
</dbReference>
<feature type="region of interest" description="Disordered" evidence="1">
    <location>
        <begin position="159"/>
        <end position="181"/>
    </location>
</feature>
<evidence type="ECO:0000256" key="1">
    <source>
        <dbReference type="SAM" id="MobiDB-lite"/>
    </source>
</evidence>
<accession>A0A1H3F904</accession>
<sequence length="290" mass="32175">MRHVRPEFLRLPILRRTMPALGLALIVTPMFPPQVEWRHPRLTTAPTVLGAALDDLAAAQGMGPSEAKAPSDYEATRLWFDMDAPSEKAPVLGNSMGRDMWKTLALDPDLFRGSRFARFGMRATFPKAQLRALLRAPSFEAADTVLLAFASPPLGGADGAAARRARRLGQADHPRPPPPVFKDREGRRLFDCYVREHGGLDDPEALERLTWKMIDGQETRAVDAALEAEAARRGWPVFRRLDSVCDAAAKTCGFVSEDGRKMIHDHHHHSMTAATAYGRRIRDQGPPPFD</sequence>
<keyword evidence="3" id="KW-1185">Reference proteome</keyword>
<proteinExistence type="predicted"/>
<dbReference type="RefSeq" id="WP_092685102.1">
    <property type="nucleotide sequence ID" value="NZ_FNMZ01000012.1"/>
</dbReference>